<evidence type="ECO:0000313" key="2">
    <source>
        <dbReference type="EMBL" id="OOQ62240.1"/>
    </source>
</evidence>
<dbReference type="Proteomes" id="UP000189739">
    <property type="component" value="Unassembled WGS sequence"/>
</dbReference>
<reference evidence="2 3" key="1">
    <citation type="submission" date="2016-07" db="EMBL/GenBank/DDBJ databases">
        <title>Genomic analysis of zinc-resistant bacterium Mucilaginibacter pedocola TBZ30.</title>
        <authorList>
            <person name="Huang J."/>
            <person name="Tang J."/>
        </authorList>
    </citation>
    <scope>NUCLEOTIDE SEQUENCE [LARGE SCALE GENOMIC DNA]</scope>
    <source>
        <strain evidence="2 3">TBZ30</strain>
    </source>
</reference>
<evidence type="ECO:0000259" key="1">
    <source>
        <dbReference type="Pfam" id="PF07715"/>
    </source>
</evidence>
<sequence length="829" mass="89626">MKNEVVPAVLRRLRKFRAAIIPAMLLLCFAFVWRVDPGDKIATLLADYSAKFPQEKVHLHLDRNYFAAGDTLNFKAYVVTAADNHLSDTSRVLYITLADTTAGYSTTLQYPLEGGTVAGTLELPDSLKAGNYNLTAYTGWMKNFGEGFFYHATISVGLLNGTNTAPQKKTTGTPHIYFFPEGGSLVEKLTSVVGVKAIDANGKGIAASGSIVDESGKSITTFQTGFAGMGRLNLKPESAHKYFALIKLNGGAETKVPLPAALATGYVLAVDNTDKQQIKVGISYSGPAATQPVLLVAQANNKYITSATATLAGNSASVALKRRDFPTGVVQLTLFAASGAPLAERLIFVNRNDQLKLNVADAATNGSHKVTLEATDALLNPVKGEFSVSVVDQSRYADSLSMPSIMADLLLTSDLKGTIENPNHYFNEGAADAAASLDNLMLTQGWRRFKWADVLSRKYPQALHSAEKNQVISGVLLSTKGKPLPNGKVMLVAKGDSAYTITTVADSMGRFVFDLPVTLAERKFSIIGNSASGSNLVRILPDAQDPEYEKSVVPGFSDVGIANRLSNYLTTSKQYIKDGLRLPPNVRQLKVVEIKAKQPTPREKALEASSNLNGPGNADQVVDYHDLENCNLLETCLEGKLTGVYFKTEVDKNSNEFKKIPYATGGMGKRMLIVLDGVPVVPPNELRLNNIPASNVQTIEVLRTGAKLVMYGMNASGGALIITTKQGGIDYGAVDRYGRRRDPTVTNFAVYTYPGYHTSREFYNPPVNAQPPQKVKPRETIYWNARVKTDDDGKASFEFATAPGTKKLAIIVEGLSDEGKTGYVYSHQN</sequence>
<dbReference type="Gene3D" id="2.170.130.10">
    <property type="entry name" value="TonB-dependent receptor, plug domain"/>
    <property type="match status" value="1"/>
</dbReference>
<dbReference type="OrthoDB" id="679547at2"/>
<keyword evidence="3" id="KW-1185">Reference proteome</keyword>
<proteinExistence type="predicted"/>
<dbReference type="Pfam" id="PF07715">
    <property type="entry name" value="Plug"/>
    <property type="match status" value="1"/>
</dbReference>
<name>A0A1S9PMS2_9SPHI</name>
<dbReference type="InterPro" id="IPR012910">
    <property type="entry name" value="Plug_dom"/>
</dbReference>
<gene>
    <name evidence="2" type="ORF">BC343_04135</name>
</gene>
<protein>
    <recommendedName>
        <fullName evidence="1">TonB-dependent receptor plug domain-containing protein</fullName>
    </recommendedName>
</protein>
<comment type="caution">
    <text evidence="2">The sequence shown here is derived from an EMBL/GenBank/DDBJ whole genome shotgun (WGS) entry which is preliminary data.</text>
</comment>
<evidence type="ECO:0000313" key="3">
    <source>
        <dbReference type="Proteomes" id="UP000189739"/>
    </source>
</evidence>
<accession>A0A1S9PMS2</accession>
<dbReference type="InterPro" id="IPR037066">
    <property type="entry name" value="Plug_dom_sf"/>
</dbReference>
<dbReference type="AlphaFoldDB" id="A0A1S9PMS2"/>
<dbReference type="RefSeq" id="WP_078346438.1">
    <property type="nucleotide sequence ID" value="NZ_MBTF01000001.1"/>
</dbReference>
<dbReference type="EMBL" id="MBTF01000001">
    <property type="protein sequence ID" value="OOQ62240.1"/>
    <property type="molecule type" value="Genomic_DNA"/>
</dbReference>
<dbReference type="SUPFAM" id="SSF56935">
    <property type="entry name" value="Porins"/>
    <property type="match status" value="1"/>
</dbReference>
<organism evidence="2 3">
    <name type="scientific">Mucilaginibacter pedocola</name>
    <dbReference type="NCBI Taxonomy" id="1792845"/>
    <lineage>
        <taxon>Bacteria</taxon>
        <taxon>Pseudomonadati</taxon>
        <taxon>Bacteroidota</taxon>
        <taxon>Sphingobacteriia</taxon>
        <taxon>Sphingobacteriales</taxon>
        <taxon>Sphingobacteriaceae</taxon>
        <taxon>Mucilaginibacter</taxon>
    </lineage>
</organism>
<dbReference type="Gene3D" id="2.60.40.1930">
    <property type="match status" value="1"/>
</dbReference>
<feature type="domain" description="TonB-dependent receptor plug" evidence="1">
    <location>
        <begin position="639"/>
        <end position="719"/>
    </location>
</feature>
<dbReference type="STRING" id="1792845.BC343_04135"/>